<proteinExistence type="predicted"/>
<sequence>MKAYEFPAKVTDEGKIEFPDTLLKYLAANQEVRVIVLVQEPTDTEEENAAWQILAAEQLLAGYSEEDAIYDNI</sequence>
<name>A0ABX2CRC5_9CYAN</name>
<keyword evidence="2" id="KW-1185">Reference proteome</keyword>
<dbReference type="RefSeq" id="WP_172184599.1">
    <property type="nucleotide sequence ID" value="NZ_CAWPPK010000112.1"/>
</dbReference>
<gene>
    <name evidence="1" type="ORF">E5S67_00192</name>
</gene>
<reference evidence="1 2" key="1">
    <citation type="journal article" date="2020" name="Sci. Rep.">
        <title>A novel cyanobacterial geosmin producer, revising GeoA distribution and dispersion patterns in Bacteria.</title>
        <authorList>
            <person name="Churro C."/>
            <person name="Semedo-Aguiar A.P."/>
            <person name="Silva A.D."/>
            <person name="Pereira-Leal J.B."/>
            <person name="Leite R.B."/>
        </authorList>
    </citation>
    <scope>NUCLEOTIDE SEQUENCE [LARGE SCALE GENOMIC DNA]</scope>
    <source>
        <strain evidence="1 2">IPMA8</strain>
    </source>
</reference>
<evidence type="ECO:0000313" key="2">
    <source>
        <dbReference type="Proteomes" id="UP000702425"/>
    </source>
</evidence>
<protein>
    <submittedName>
        <fullName evidence="1">Uncharacterized protein</fullName>
    </submittedName>
</protein>
<evidence type="ECO:0000313" key="1">
    <source>
        <dbReference type="EMBL" id="NQE32478.1"/>
    </source>
</evidence>
<organism evidence="1 2">
    <name type="scientific">Microcoleus asticus IPMA8</name>
    <dbReference type="NCBI Taxonomy" id="2563858"/>
    <lineage>
        <taxon>Bacteria</taxon>
        <taxon>Bacillati</taxon>
        <taxon>Cyanobacteriota</taxon>
        <taxon>Cyanophyceae</taxon>
        <taxon>Oscillatoriophycideae</taxon>
        <taxon>Oscillatoriales</taxon>
        <taxon>Microcoleaceae</taxon>
        <taxon>Microcoleus</taxon>
        <taxon>Microcoleus asticus</taxon>
    </lineage>
</organism>
<dbReference type="Proteomes" id="UP000702425">
    <property type="component" value="Unassembled WGS sequence"/>
</dbReference>
<comment type="caution">
    <text evidence="1">The sequence shown here is derived from an EMBL/GenBank/DDBJ whole genome shotgun (WGS) entry which is preliminary data.</text>
</comment>
<dbReference type="EMBL" id="SRRZ01000002">
    <property type="protein sequence ID" value="NQE32478.1"/>
    <property type="molecule type" value="Genomic_DNA"/>
</dbReference>
<accession>A0ABX2CRC5</accession>